<keyword evidence="2" id="KW-0238">DNA-binding</keyword>
<dbReference type="CDD" id="cd01185">
    <property type="entry name" value="INTN1_C_like"/>
    <property type="match status" value="1"/>
</dbReference>
<dbReference type="InterPro" id="IPR050090">
    <property type="entry name" value="Tyrosine_recombinase_XerCD"/>
</dbReference>
<evidence type="ECO:0000313" key="5">
    <source>
        <dbReference type="EMBL" id="SDB80958.1"/>
    </source>
</evidence>
<organism evidence="5 6">
    <name type="scientific">Williamwhitmania taraxaci</name>
    <dbReference type="NCBI Taxonomy" id="1640674"/>
    <lineage>
        <taxon>Bacteria</taxon>
        <taxon>Pseudomonadati</taxon>
        <taxon>Bacteroidota</taxon>
        <taxon>Bacteroidia</taxon>
        <taxon>Bacteroidales</taxon>
        <taxon>Williamwhitmaniaceae</taxon>
        <taxon>Williamwhitmania</taxon>
    </lineage>
</organism>
<protein>
    <submittedName>
        <fullName evidence="5">Site-specific recombinase XerD</fullName>
    </submittedName>
</protein>
<evidence type="ECO:0000256" key="2">
    <source>
        <dbReference type="ARBA" id="ARBA00023125"/>
    </source>
</evidence>
<dbReference type="InterPro" id="IPR035386">
    <property type="entry name" value="Arm-DNA-bind_5"/>
</dbReference>
<dbReference type="RefSeq" id="WP_092433875.1">
    <property type="nucleotide sequence ID" value="NZ_FMYP01000001.1"/>
</dbReference>
<dbReference type="InterPro" id="IPR013762">
    <property type="entry name" value="Integrase-like_cat_sf"/>
</dbReference>
<dbReference type="Gene3D" id="1.10.443.10">
    <property type="entry name" value="Intergrase catalytic core"/>
    <property type="match status" value="1"/>
</dbReference>
<dbReference type="PANTHER" id="PTHR30349:SF64">
    <property type="entry name" value="PROPHAGE INTEGRASE INTD-RELATED"/>
    <property type="match status" value="1"/>
</dbReference>
<dbReference type="InterPro" id="IPR011010">
    <property type="entry name" value="DNA_brk_join_enz"/>
</dbReference>
<dbReference type="InterPro" id="IPR002104">
    <property type="entry name" value="Integrase_catalytic"/>
</dbReference>
<dbReference type="Pfam" id="PF17293">
    <property type="entry name" value="Arm-DNA-bind_5"/>
    <property type="match status" value="1"/>
</dbReference>
<dbReference type="Proteomes" id="UP000199452">
    <property type="component" value="Unassembled WGS sequence"/>
</dbReference>
<keyword evidence="3" id="KW-0233">DNA recombination</keyword>
<evidence type="ECO:0000313" key="6">
    <source>
        <dbReference type="Proteomes" id="UP000199452"/>
    </source>
</evidence>
<dbReference type="PROSITE" id="PS51898">
    <property type="entry name" value="TYR_RECOMBINASE"/>
    <property type="match status" value="1"/>
</dbReference>
<dbReference type="GO" id="GO:0003677">
    <property type="term" value="F:DNA binding"/>
    <property type="evidence" value="ECO:0007669"/>
    <property type="project" value="UniProtKB-KW"/>
</dbReference>
<feature type="domain" description="Tyr recombinase" evidence="4">
    <location>
        <begin position="183"/>
        <end position="354"/>
    </location>
</feature>
<gene>
    <name evidence="5" type="ORF">SAMN05216323_10015</name>
</gene>
<comment type="similarity">
    <text evidence="1">Belongs to the 'phage' integrase family.</text>
</comment>
<accession>A0A1G6GG23</accession>
<dbReference type="Pfam" id="PF00589">
    <property type="entry name" value="Phage_integrase"/>
    <property type="match status" value="1"/>
</dbReference>
<evidence type="ECO:0000256" key="1">
    <source>
        <dbReference type="ARBA" id="ARBA00008857"/>
    </source>
</evidence>
<dbReference type="STRING" id="1640674.SAMN05216323_10015"/>
<evidence type="ECO:0000259" key="4">
    <source>
        <dbReference type="PROSITE" id="PS51898"/>
    </source>
</evidence>
<dbReference type="InterPro" id="IPR010998">
    <property type="entry name" value="Integrase_recombinase_N"/>
</dbReference>
<dbReference type="Gene3D" id="1.10.150.130">
    <property type="match status" value="1"/>
</dbReference>
<dbReference type="Pfam" id="PF13102">
    <property type="entry name" value="Phage_int_SAM_5"/>
    <property type="match status" value="1"/>
</dbReference>
<dbReference type="InterPro" id="IPR025269">
    <property type="entry name" value="SAM-like_dom"/>
</dbReference>
<keyword evidence="6" id="KW-1185">Reference proteome</keyword>
<dbReference type="SUPFAM" id="SSF56349">
    <property type="entry name" value="DNA breaking-rejoining enzymes"/>
    <property type="match status" value="1"/>
</dbReference>
<dbReference type="GO" id="GO:0006310">
    <property type="term" value="P:DNA recombination"/>
    <property type="evidence" value="ECO:0007669"/>
    <property type="project" value="UniProtKB-KW"/>
</dbReference>
<evidence type="ECO:0000256" key="3">
    <source>
        <dbReference type="ARBA" id="ARBA00023172"/>
    </source>
</evidence>
<sequence>MGVKLRENGKESGVRSLFLDITTNGKRYKEYLGLTLEPPKSTEIRQKNKQTKLLAESIRAKRELELQAQDYEFTPAFKKGVDFVAYFEKFVADYPHKDLRIVKYSKIWFVKYLESQNITTLKPKQLDERICKGYLEFMQKGLNGETPYNYFSKFKRVVSQARKDKLLFENPTEGIRVARDEGLKKEILSYKEIEQLAGAECANREVKRAFLFSLFSGLRWCDVSVLTYKNIDFANNVLTFSQSKTKHSSKNAIVRMAISPMLLKLIGEQKEQQDIIFNLPTHTGALKILKQWVARSGIKKNITWHCARHSFAVNLLGEVKADVKTVASLLGHSGLKHVEVYTRAVDEKKMQAVNGLPEVEF</sequence>
<dbReference type="OrthoDB" id="9806835at2"/>
<name>A0A1G6GG23_9BACT</name>
<proteinExistence type="inferred from homology"/>
<dbReference type="EMBL" id="FMYP01000001">
    <property type="protein sequence ID" value="SDB80958.1"/>
    <property type="molecule type" value="Genomic_DNA"/>
</dbReference>
<reference evidence="5 6" key="1">
    <citation type="submission" date="2016-09" db="EMBL/GenBank/DDBJ databases">
        <authorList>
            <person name="Capua I."/>
            <person name="De Benedictis P."/>
            <person name="Joannis T."/>
            <person name="Lombin L.H."/>
            <person name="Cattoli G."/>
        </authorList>
    </citation>
    <scope>NUCLEOTIDE SEQUENCE [LARGE SCALE GENOMIC DNA]</scope>
    <source>
        <strain evidence="5 6">A7P-90m</strain>
    </source>
</reference>
<dbReference type="GO" id="GO:0015074">
    <property type="term" value="P:DNA integration"/>
    <property type="evidence" value="ECO:0007669"/>
    <property type="project" value="InterPro"/>
</dbReference>
<dbReference type="AlphaFoldDB" id="A0A1G6GG23"/>
<dbReference type="PANTHER" id="PTHR30349">
    <property type="entry name" value="PHAGE INTEGRASE-RELATED"/>
    <property type="match status" value="1"/>
</dbReference>